<dbReference type="InterPro" id="IPR050596">
    <property type="entry name" value="AspAT/PAT-like"/>
</dbReference>
<sequence>MNEPRREGGPLRELLADSIRPNHLPDVAWLQEYLAGGAPAGEPVMLSLGETWDHTPAALLQALREVPSTSHGYQISMYGLPLLRNVLKEYVADTQRLPRTAEWEVAVGWTGTRSAMRDFAVLVARERAAQGLGPGTVLAVAPAWDYAGFAEPLGFTTAYVPFDPAAADGPSPADVRAAVAGLPAGELSVVVVNAQHNPTGANWSPQQVEALLDAAAEHGAAVLVDDAYYGVCPPGEPVTSALEILLSRPHDSRGGRWLGVRSLGKQFHCNGWALGALIAAPDTLDTLVNDLRPQHTFNYAIHLQWAMAQWLADRPAVEEYLRGEQAATAEKRAAVLARLAPDSARRAIAGPAAPYVLFPVPDGMELGDHLRRCVLECGVLLSDAWPLARTGSTKRTGYARMYLGPDLDVLMAAVDRLEAAKLWPGPADTAGRAPEREPTAP</sequence>
<proteinExistence type="inferred from homology"/>
<dbReference type="Gene3D" id="3.40.640.10">
    <property type="entry name" value="Type I PLP-dependent aspartate aminotransferase-like (Major domain)"/>
    <property type="match status" value="1"/>
</dbReference>
<protein>
    <submittedName>
        <fullName evidence="7">Pyridoxal phosphate-dependent aminotransferase</fullName>
    </submittedName>
</protein>
<evidence type="ECO:0000259" key="6">
    <source>
        <dbReference type="Pfam" id="PF00155"/>
    </source>
</evidence>
<dbReference type="Pfam" id="PF00155">
    <property type="entry name" value="Aminotran_1_2"/>
    <property type="match status" value="1"/>
</dbReference>
<evidence type="ECO:0000256" key="5">
    <source>
        <dbReference type="ARBA" id="ARBA00022898"/>
    </source>
</evidence>
<dbReference type="SUPFAM" id="SSF53383">
    <property type="entry name" value="PLP-dependent transferases"/>
    <property type="match status" value="1"/>
</dbReference>
<dbReference type="InterPro" id="IPR015424">
    <property type="entry name" value="PyrdxlP-dep_Trfase"/>
</dbReference>
<evidence type="ECO:0000256" key="2">
    <source>
        <dbReference type="ARBA" id="ARBA00007441"/>
    </source>
</evidence>
<comment type="caution">
    <text evidence="7">The sequence shown here is derived from an EMBL/GenBank/DDBJ whole genome shotgun (WGS) entry which is preliminary data.</text>
</comment>
<dbReference type="EMBL" id="JABXJJ020000019">
    <property type="protein sequence ID" value="MDI5970937.1"/>
    <property type="molecule type" value="Genomic_DNA"/>
</dbReference>
<dbReference type="AlphaFoldDB" id="A0AA90H5U2"/>
<accession>A0AA90H5U2</accession>
<evidence type="ECO:0000256" key="1">
    <source>
        <dbReference type="ARBA" id="ARBA00001933"/>
    </source>
</evidence>
<comment type="similarity">
    <text evidence="2">Belongs to the class-I pyridoxal-phosphate-dependent aminotransferase family.</text>
</comment>
<feature type="domain" description="Aminotransferase class I/classII large" evidence="6">
    <location>
        <begin position="53"/>
        <end position="363"/>
    </location>
</feature>
<gene>
    <name evidence="7" type="ORF">POF50_016570</name>
</gene>
<evidence type="ECO:0000313" key="7">
    <source>
        <dbReference type="EMBL" id="MDI5970937.1"/>
    </source>
</evidence>
<dbReference type="PANTHER" id="PTHR46383:SF1">
    <property type="entry name" value="ASPARTATE AMINOTRANSFERASE"/>
    <property type="match status" value="1"/>
</dbReference>
<comment type="cofactor">
    <cofactor evidence="1">
        <name>pyridoxal 5'-phosphate</name>
        <dbReference type="ChEBI" id="CHEBI:597326"/>
    </cofactor>
</comment>
<dbReference type="GO" id="GO:0008483">
    <property type="term" value="F:transaminase activity"/>
    <property type="evidence" value="ECO:0007669"/>
    <property type="project" value="UniProtKB-KW"/>
</dbReference>
<organism evidence="7">
    <name type="scientific">Streptantibioticus silvisoli</name>
    <dbReference type="NCBI Taxonomy" id="2705255"/>
    <lineage>
        <taxon>Bacteria</taxon>
        <taxon>Bacillati</taxon>
        <taxon>Actinomycetota</taxon>
        <taxon>Actinomycetes</taxon>
        <taxon>Kitasatosporales</taxon>
        <taxon>Streptomycetaceae</taxon>
        <taxon>Streptantibioticus</taxon>
    </lineage>
</organism>
<reference evidence="7" key="1">
    <citation type="submission" date="2023-05" db="EMBL/GenBank/DDBJ databases">
        <title>Streptantibioticus silvisoli sp. nov., acidotolerant actinomycetes 1 from pine litter.</title>
        <authorList>
            <person name="Swiecimska M."/>
            <person name="Golinska P."/>
            <person name="Sangal V."/>
            <person name="Wachnowicz B."/>
            <person name="Goodfellow M."/>
        </authorList>
    </citation>
    <scope>NUCLEOTIDE SEQUENCE</scope>
    <source>
        <strain evidence="7">SL13</strain>
    </source>
</reference>
<keyword evidence="5" id="KW-0663">Pyridoxal phosphate</keyword>
<dbReference type="GO" id="GO:0006520">
    <property type="term" value="P:amino acid metabolic process"/>
    <property type="evidence" value="ECO:0007669"/>
    <property type="project" value="InterPro"/>
</dbReference>
<dbReference type="InterPro" id="IPR004839">
    <property type="entry name" value="Aminotransferase_I/II_large"/>
</dbReference>
<keyword evidence="4" id="KW-0808">Transferase</keyword>
<name>A0AA90H5U2_9ACTN</name>
<dbReference type="InterPro" id="IPR015421">
    <property type="entry name" value="PyrdxlP-dep_Trfase_major"/>
</dbReference>
<dbReference type="CDD" id="cd00609">
    <property type="entry name" value="AAT_like"/>
    <property type="match status" value="1"/>
</dbReference>
<dbReference type="RefSeq" id="WP_271314455.1">
    <property type="nucleotide sequence ID" value="NZ_JABXJJ020000019.1"/>
</dbReference>
<evidence type="ECO:0000256" key="4">
    <source>
        <dbReference type="ARBA" id="ARBA00022679"/>
    </source>
</evidence>
<dbReference type="PANTHER" id="PTHR46383">
    <property type="entry name" value="ASPARTATE AMINOTRANSFERASE"/>
    <property type="match status" value="1"/>
</dbReference>
<dbReference type="GO" id="GO:0030170">
    <property type="term" value="F:pyridoxal phosphate binding"/>
    <property type="evidence" value="ECO:0007669"/>
    <property type="project" value="InterPro"/>
</dbReference>
<evidence type="ECO:0000256" key="3">
    <source>
        <dbReference type="ARBA" id="ARBA00022576"/>
    </source>
</evidence>
<keyword evidence="3 7" id="KW-0032">Aminotransferase</keyword>